<evidence type="ECO:0000256" key="1">
    <source>
        <dbReference type="SAM" id="MobiDB-lite"/>
    </source>
</evidence>
<dbReference type="AlphaFoldDB" id="A0A940PML4"/>
<dbReference type="Pfam" id="PF13730">
    <property type="entry name" value="HTH_36"/>
    <property type="match status" value="1"/>
</dbReference>
<evidence type="ECO:0000313" key="3">
    <source>
        <dbReference type="Proteomes" id="UP000675163"/>
    </source>
</evidence>
<evidence type="ECO:0008006" key="4">
    <source>
        <dbReference type="Google" id="ProtNLM"/>
    </source>
</evidence>
<sequence>MSIDASAIVWAHSEATGSELLVLLAIADHEGDGGAWPAMETLARRGRVTRDAARKIVRRLELRGEITTDLNGGGGLRTAAHMRTNRYEVNLKCPEWCDRTARHRDLREVKADPPAAGTAPSRSAGSPPAAGTAEPSINHPNKQTPSSSEVMAQPELEIDSNQSGENYSEWSPADQLAKARRRMVEARDPKPKTSHTRPGFTVPPAPHVPRFDSRSLAPAPEHVSPEQQAANGAAAQLRCPAQGGKYRHLIPPATGTHCARCNAAAHDIINSQEAHA</sequence>
<dbReference type="RefSeq" id="WP_209705585.1">
    <property type="nucleotide sequence ID" value="NZ_JAFIDA010000001.1"/>
</dbReference>
<feature type="region of interest" description="Disordered" evidence="1">
    <location>
        <begin position="107"/>
        <end position="233"/>
    </location>
</feature>
<proteinExistence type="predicted"/>
<dbReference type="EMBL" id="JAFIDA010000001">
    <property type="protein sequence ID" value="MBP1326722.1"/>
    <property type="molecule type" value="Genomic_DNA"/>
</dbReference>
<feature type="compositionally biased region" description="Polar residues" evidence="1">
    <location>
        <begin position="159"/>
        <end position="169"/>
    </location>
</feature>
<accession>A0A940PML4</accession>
<name>A0A940PML4_9MICO</name>
<dbReference type="Gene3D" id="1.10.10.10">
    <property type="entry name" value="Winged helix-like DNA-binding domain superfamily/Winged helix DNA-binding domain"/>
    <property type="match status" value="1"/>
</dbReference>
<dbReference type="Proteomes" id="UP000675163">
    <property type="component" value="Unassembled WGS sequence"/>
</dbReference>
<comment type="caution">
    <text evidence="2">The sequence shown here is derived from an EMBL/GenBank/DDBJ whole genome shotgun (WGS) entry which is preliminary data.</text>
</comment>
<dbReference type="InterPro" id="IPR036388">
    <property type="entry name" value="WH-like_DNA-bd_sf"/>
</dbReference>
<organism evidence="2 3">
    <name type="scientific">Leucobacter exalbidus</name>
    <dbReference type="NCBI Taxonomy" id="662960"/>
    <lineage>
        <taxon>Bacteria</taxon>
        <taxon>Bacillati</taxon>
        <taxon>Actinomycetota</taxon>
        <taxon>Actinomycetes</taxon>
        <taxon>Micrococcales</taxon>
        <taxon>Microbacteriaceae</taxon>
        <taxon>Leucobacter</taxon>
    </lineage>
</organism>
<gene>
    <name evidence="2" type="ORF">JOF28_001954</name>
</gene>
<feature type="compositionally biased region" description="Low complexity" evidence="1">
    <location>
        <begin position="113"/>
        <end position="136"/>
    </location>
</feature>
<feature type="compositionally biased region" description="Polar residues" evidence="1">
    <location>
        <begin position="138"/>
        <end position="150"/>
    </location>
</feature>
<reference evidence="2" key="1">
    <citation type="submission" date="2021-02" db="EMBL/GenBank/DDBJ databases">
        <title>Sequencing the genomes of 1000 actinobacteria strains.</title>
        <authorList>
            <person name="Klenk H.-P."/>
        </authorList>
    </citation>
    <scope>NUCLEOTIDE SEQUENCE</scope>
    <source>
        <strain evidence="2">DSM 22850</strain>
    </source>
</reference>
<keyword evidence="3" id="KW-1185">Reference proteome</keyword>
<evidence type="ECO:0000313" key="2">
    <source>
        <dbReference type="EMBL" id="MBP1326722.1"/>
    </source>
</evidence>
<feature type="compositionally biased region" description="Basic and acidic residues" evidence="1">
    <location>
        <begin position="182"/>
        <end position="191"/>
    </location>
</feature>
<protein>
    <recommendedName>
        <fullName evidence="4">Helix-turn-helix domain-containing protein</fullName>
    </recommendedName>
</protein>